<comment type="caution">
    <text evidence="1">The sequence shown here is derived from an EMBL/GenBank/DDBJ whole genome shotgun (WGS) entry which is preliminary data.</text>
</comment>
<proteinExistence type="predicted"/>
<gene>
    <name evidence="1" type="ORF">EGH73_02310</name>
</gene>
<organism evidence="1 2">
    <name type="scientific">Epilithonimonas hominis</name>
    <dbReference type="NCBI Taxonomy" id="420404"/>
    <lineage>
        <taxon>Bacteria</taxon>
        <taxon>Pseudomonadati</taxon>
        <taxon>Bacteroidota</taxon>
        <taxon>Flavobacteriia</taxon>
        <taxon>Flavobacteriales</taxon>
        <taxon>Weeksellaceae</taxon>
        <taxon>Chryseobacterium group</taxon>
        <taxon>Epilithonimonas</taxon>
    </lineage>
</organism>
<evidence type="ECO:0000313" key="1">
    <source>
        <dbReference type="EMBL" id="ROI14619.1"/>
    </source>
</evidence>
<dbReference type="RefSeq" id="WP_148041672.1">
    <property type="nucleotide sequence ID" value="NZ_RJTU01000015.1"/>
</dbReference>
<dbReference type="AlphaFoldDB" id="A0A3N0XE16"/>
<dbReference type="Proteomes" id="UP000267623">
    <property type="component" value="Unassembled WGS sequence"/>
</dbReference>
<dbReference type="EMBL" id="RJTU01000015">
    <property type="protein sequence ID" value="ROI14619.1"/>
    <property type="molecule type" value="Genomic_DNA"/>
</dbReference>
<protein>
    <submittedName>
        <fullName evidence="1">Uncharacterized protein</fullName>
    </submittedName>
</protein>
<reference evidence="2" key="1">
    <citation type="submission" date="2018-11" db="EMBL/GenBank/DDBJ databases">
        <title>Proposal to divide the Flavobacteriaceae and reorganize its genera based on Amino Acid Identity values calculated from whole genome sequences.</title>
        <authorList>
            <person name="Nicholson A.C."/>
            <person name="Gulvik C.A."/>
            <person name="Whitney A.M."/>
            <person name="Humrighouse B.W."/>
            <person name="Bell M."/>
            <person name="Holmes B."/>
            <person name="Steigerwalt A."/>
            <person name="Villarma A."/>
            <person name="Sheth M."/>
            <person name="Batra D."/>
            <person name="Pryor J."/>
            <person name="Bernardet J.-F."/>
            <person name="Hugo C."/>
            <person name="Kampfer P."/>
            <person name="Newman J."/>
            <person name="Mcquiston J."/>
        </authorList>
    </citation>
    <scope>NUCLEOTIDE SEQUENCE [LARGE SCALE GENOMIC DNA]</scope>
    <source>
        <strain evidence="2">DSM 22165</strain>
    </source>
</reference>
<sequence>MITENVQNLFDFINFLHSNKDYLLSKQNLIDETNELLQTRKSIKPNDNYKSKIEYDKIQKRISEKFDIVDAEIIFPLKEKIIELNIADISTPIINLNAKSDLFELQRNFKEDDLKPIFEAKQKYLDFRNETKFDYYLQSFFFELDRTLKEFYDFFKDDDFNEFSKLQTNVVTIESLDKQGIEKAVMQLISNRNELHFEKFSDFLDYLKNEVKDLDFDERHSEVKRMLEQQKIKLENSTFQSEIDEVKIFSENAVKDFKHKLMLSFKYENYKTKTVGFMPTHYNYVLGLIEYEKLYDMANHKNYSDTIVKEQNQKAESIPAPQQEQPIKFTAKEYALAYIFDLYANGRQIPINRIEGSLSKKEIEQYGKDNIQFIKPDTFYNAVKDLNKNYNVSIIKDLQNISQDWLNAVKSLAKDWKKTKAYLTEKELYRE</sequence>
<evidence type="ECO:0000313" key="2">
    <source>
        <dbReference type="Proteomes" id="UP000267623"/>
    </source>
</evidence>
<name>A0A3N0XE16_9FLAO</name>
<accession>A0A3N0XE16</accession>